<organism evidence="9 10">
    <name type="scientific">Caldicellulosiruptor changbaiensis</name>
    <dbReference type="NCBI Taxonomy" id="1222016"/>
    <lineage>
        <taxon>Bacteria</taxon>
        <taxon>Bacillati</taxon>
        <taxon>Bacillota</taxon>
        <taxon>Bacillota incertae sedis</taxon>
        <taxon>Caldicellulosiruptorales</taxon>
        <taxon>Caldicellulosiruptoraceae</taxon>
        <taxon>Caldicellulosiruptor</taxon>
    </lineage>
</organism>
<evidence type="ECO:0000256" key="7">
    <source>
        <dbReference type="ARBA" id="ARBA00061363"/>
    </source>
</evidence>
<dbReference type="SUPFAM" id="SSF52540">
    <property type="entry name" value="P-loop containing nucleoside triphosphate hydrolases"/>
    <property type="match status" value="1"/>
</dbReference>
<dbReference type="EMBL" id="CP034791">
    <property type="protein sequence ID" value="AZT89722.1"/>
    <property type="molecule type" value="Genomic_DNA"/>
</dbReference>
<gene>
    <name evidence="8" type="primary">fhs</name>
    <name evidence="9" type="ORF">ELD05_03100</name>
</gene>
<evidence type="ECO:0000256" key="6">
    <source>
        <dbReference type="ARBA" id="ARBA00049033"/>
    </source>
</evidence>
<dbReference type="GO" id="GO:0035999">
    <property type="term" value="P:tetrahydrofolate interconversion"/>
    <property type="evidence" value="ECO:0007669"/>
    <property type="project" value="UniProtKB-UniRule"/>
</dbReference>
<evidence type="ECO:0000256" key="4">
    <source>
        <dbReference type="ARBA" id="ARBA00022741"/>
    </source>
</evidence>
<name>A0A3T0D378_9FIRM</name>
<evidence type="ECO:0000256" key="1">
    <source>
        <dbReference type="ARBA" id="ARBA00004777"/>
    </source>
</evidence>
<sequence>MKSTSKLQEMKLKNITEIAESVGLSEDDIELYGKYKAKISLNVLKRKPQQREGKVILVTSINPTPYGEGKTTTAIGLSMAINRLGFKSIVTLREPSLGPYLGIKGGATGGGVAQVLPSTDINLHFTGDIHAVTSANNLLCAAVDNHIYHGNELNINPKAVMVKRAMDMNDRALRNIVIGLGDGQRGAVREDGFIISVASEVMAILCLSNGLDDLKERLGNILVGFSYDKKPIYAKDLKVHGAMALLLKDAIKPNLVQTSEATAAIIHGGPFANIAHGTNSIIAIKMAQKLSDYVVVEAGFGADLGAEKFVNIVSRKSGIYPSAAVMVVTTKALKYHGSMGAIENLTSENIDTLKKGFKNLEKHIENLKLLGLETIVTLNRFPHDTAAEISEIESFCKEREVEFAVSEAYELGSEGALDLAQKVIEVASRKRKINFVYEDSDPVEEKIRKVAKTIYGAADVQFSKSALLGLELIKKLNIEHFPICMAKTQYSLSDDPKLLGRPKDFVLNVNEIRINNGAQFIVAICGDIMTMPGLSKDYAALHLDIDEDGNVVWV</sequence>
<keyword evidence="3 8" id="KW-0436">Ligase</keyword>
<dbReference type="InterPro" id="IPR000559">
    <property type="entry name" value="Formate_THF_ligase"/>
</dbReference>
<proteinExistence type="inferred from homology"/>
<dbReference type="Gene3D" id="3.30.1510.10">
    <property type="entry name" value="Domain 2, N(10)-formyltetrahydrofolate synthetase"/>
    <property type="match status" value="1"/>
</dbReference>
<evidence type="ECO:0000256" key="2">
    <source>
        <dbReference type="ARBA" id="ARBA00022563"/>
    </source>
</evidence>
<dbReference type="Proteomes" id="UP000282930">
    <property type="component" value="Chromosome"/>
</dbReference>
<dbReference type="KEGG" id="ccha:ELD05_03100"/>
<dbReference type="Gene3D" id="3.10.410.10">
    <property type="entry name" value="Formyltetrahydrofolate synthetase, domain 3"/>
    <property type="match status" value="1"/>
</dbReference>
<keyword evidence="5 8" id="KW-0067">ATP-binding</keyword>
<evidence type="ECO:0000313" key="10">
    <source>
        <dbReference type="Proteomes" id="UP000282930"/>
    </source>
</evidence>
<evidence type="ECO:0000313" key="9">
    <source>
        <dbReference type="EMBL" id="AZT89722.1"/>
    </source>
</evidence>
<dbReference type="InterPro" id="IPR027417">
    <property type="entry name" value="P-loop_NTPase"/>
</dbReference>
<evidence type="ECO:0000256" key="8">
    <source>
        <dbReference type="HAMAP-Rule" id="MF_01543"/>
    </source>
</evidence>
<dbReference type="UniPathway" id="UPA00193"/>
<keyword evidence="2 8" id="KW-0554">One-carbon metabolism</keyword>
<reference evidence="9 10" key="1">
    <citation type="submission" date="2018-12" db="EMBL/GenBank/DDBJ databases">
        <title>Genome sequence from the cellulolytic species, Caldicellulosiruptor changbaiensis.</title>
        <authorList>
            <person name="Blumer-Schuette S.E."/>
            <person name="Mendoza C."/>
        </authorList>
    </citation>
    <scope>NUCLEOTIDE SEQUENCE [LARGE SCALE GENOMIC DNA]</scope>
    <source>
        <strain evidence="9 10">CBS-Z</strain>
    </source>
</reference>
<evidence type="ECO:0000256" key="3">
    <source>
        <dbReference type="ARBA" id="ARBA00022598"/>
    </source>
</evidence>
<feature type="binding site" evidence="8">
    <location>
        <begin position="64"/>
        <end position="71"/>
    </location>
    <ligand>
        <name>ATP</name>
        <dbReference type="ChEBI" id="CHEBI:30616"/>
    </ligand>
</feature>
<comment type="catalytic activity">
    <reaction evidence="6 8">
        <text>(6S)-5,6,7,8-tetrahydrofolate + formate + ATP = (6R)-10-formyltetrahydrofolate + ADP + phosphate</text>
        <dbReference type="Rhea" id="RHEA:20221"/>
        <dbReference type="ChEBI" id="CHEBI:15740"/>
        <dbReference type="ChEBI" id="CHEBI:30616"/>
        <dbReference type="ChEBI" id="CHEBI:43474"/>
        <dbReference type="ChEBI" id="CHEBI:57453"/>
        <dbReference type="ChEBI" id="CHEBI:195366"/>
        <dbReference type="ChEBI" id="CHEBI:456216"/>
        <dbReference type="EC" id="6.3.4.3"/>
    </reaction>
</comment>
<dbReference type="FunFam" id="3.10.410.10:FF:000001">
    <property type="entry name" value="Putative formate--tetrahydrofolate ligase"/>
    <property type="match status" value="1"/>
</dbReference>
<dbReference type="HAMAP" id="MF_01543">
    <property type="entry name" value="FTHFS"/>
    <property type="match status" value="1"/>
</dbReference>
<keyword evidence="4 8" id="KW-0547">Nucleotide-binding</keyword>
<dbReference type="EC" id="6.3.4.3" evidence="8"/>
<protein>
    <recommendedName>
        <fullName evidence="8">Formate--tetrahydrofolate ligase</fullName>
        <ecNumber evidence="8">6.3.4.3</ecNumber>
    </recommendedName>
    <alternativeName>
        <fullName evidence="8">Formyltetrahydrofolate synthetase</fullName>
        <shortName evidence="8">FHS</shortName>
        <shortName evidence="8">FTHFS</shortName>
    </alternativeName>
</protein>
<comment type="similarity">
    <text evidence="7 8">Belongs to the formate--tetrahydrofolate ligase family.</text>
</comment>
<evidence type="ECO:0000256" key="5">
    <source>
        <dbReference type="ARBA" id="ARBA00022840"/>
    </source>
</evidence>
<dbReference type="Pfam" id="PF01268">
    <property type="entry name" value="FTHFS"/>
    <property type="match status" value="1"/>
</dbReference>
<dbReference type="GO" id="GO:0005524">
    <property type="term" value="F:ATP binding"/>
    <property type="evidence" value="ECO:0007669"/>
    <property type="project" value="UniProtKB-UniRule"/>
</dbReference>
<keyword evidence="10" id="KW-1185">Reference proteome</keyword>
<dbReference type="GO" id="GO:0004329">
    <property type="term" value="F:formate-tetrahydrofolate ligase activity"/>
    <property type="evidence" value="ECO:0007669"/>
    <property type="project" value="UniProtKB-UniRule"/>
</dbReference>
<accession>A0A3T0D378</accession>
<dbReference type="AlphaFoldDB" id="A0A3T0D378"/>
<dbReference type="CDD" id="cd00477">
    <property type="entry name" value="FTHFS"/>
    <property type="match status" value="1"/>
</dbReference>
<dbReference type="NCBIfam" id="NF010030">
    <property type="entry name" value="PRK13505.1"/>
    <property type="match status" value="1"/>
</dbReference>
<dbReference type="FunFam" id="3.30.1510.10:FF:000001">
    <property type="entry name" value="Formate--tetrahydrofolate ligase"/>
    <property type="match status" value="1"/>
</dbReference>
<dbReference type="Gene3D" id="3.40.50.300">
    <property type="entry name" value="P-loop containing nucleotide triphosphate hydrolases"/>
    <property type="match status" value="1"/>
</dbReference>
<comment type="pathway">
    <text evidence="1 8">One-carbon metabolism; tetrahydrofolate interconversion.</text>
</comment>